<accession>A0A6A2YSK2</accession>
<organism evidence="2 3">
    <name type="scientific">Hibiscus syriacus</name>
    <name type="common">Rose of Sharon</name>
    <dbReference type="NCBI Taxonomy" id="106335"/>
    <lineage>
        <taxon>Eukaryota</taxon>
        <taxon>Viridiplantae</taxon>
        <taxon>Streptophyta</taxon>
        <taxon>Embryophyta</taxon>
        <taxon>Tracheophyta</taxon>
        <taxon>Spermatophyta</taxon>
        <taxon>Magnoliopsida</taxon>
        <taxon>eudicotyledons</taxon>
        <taxon>Gunneridae</taxon>
        <taxon>Pentapetalae</taxon>
        <taxon>rosids</taxon>
        <taxon>malvids</taxon>
        <taxon>Malvales</taxon>
        <taxon>Malvaceae</taxon>
        <taxon>Malvoideae</taxon>
        <taxon>Hibiscus</taxon>
    </lineage>
</organism>
<evidence type="ECO:0000313" key="3">
    <source>
        <dbReference type="Proteomes" id="UP000436088"/>
    </source>
</evidence>
<dbReference type="AlphaFoldDB" id="A0A6A2YSK2"/>
<reference evidence="2" key="1">
    <citation type="submission" date="2019-09" db="EMBL/GenBank/DDBJ databases">
        <title>Draft genome information of white flower Hibiscus syriacus.</title>
        <authorList>
            <person name="Kim Y.-M."/>
        </authorList>
    </citation>
    <scope>NUCLEOTIDE SEQUENCE [LARGE SCALE GENOMIC DNA]</scope>
    <source>
        <strain evidence="2">YM2019G1</strain>
    </source>
</reference>
<gene>
    <name evidence="2" type="ORF">F3Y22_tig00111254pilonHSYRG00088</name>
</gene>
<dbReference type="SUPFAM" id="SSF53098">
    <property type="entry name" value="Ribonuclease H-like"/>
    <property type="match status" value="1"/>
</dbReference>
<evidence type="ECO:0000313" key="2">
    <source>
        <dbReference type="EMBL" id="KAE8682343.1"/>
    </source>
</evidence>
<keyword evidence="3" id="KW-1185">Reference proteome</keyword>
<dbReference type="InterPro" id="IPR036397">
    <property type="entry name" value="RNaseH_sf"/>
</dbReference>
<feature type="domain" description="RNase H type-1" evidence="1">
    <location>
        <begin position="319"/>
        <end position="438"/>
    </location>
</feature>
<dbReference type="GO" id="GO:0003676">
    <property type="term" value="F:nucleic acid binding"/>
    <property type="evidence" value="ECO:0007669"/>
    <property type="project" value="InterPro"/>
</dbReference>
<dbReference type="GO" id="GO:0004523">
    <property type="term" value="F:RNA-DNA hybrid ribonuclease activity"/>
    <property type="evidence" value="ECO:0007669"/>
    <property type="project" value="InterPro"/>
</dbReference>
<name>A0A6A2YSK2_HIBSY</name>
<sequence length="479" mass="53392">MKKKGLPRGSDMVLGLHHPPHPKLACGATMVYGSMMGKADLSGSCLIQVPYDITTGSRRYVRETWYQSQNSLVMAVDTSDGGRSSLKMEMLILLRTLMLTRENSMKHDSIPDDFSLCVKLFYVDHENELITEVQPHVKWPFSGKYYKRWLSDDGPRGSTGTDLCDSVFHGCLDKFLVIYLDDVMMFSTFLEGIRIWVSLYPLSRMLQVSNREPGEQSLDVTTMAPQGYILRENKLNGNERKIEVGGIDLVLGLHHPPHPELACGATMVGPHIALLVEERGCQLAFAMPCGISPPRVLVDLDVMSVTHWSPPSSIYLTLNTNGASQGNPGVAGAGGLLRDENGAWVMGFAAHLRICTNVAAKLFAIRMGLSLAWKYGYGCFVCEVGSQLTLNLINNCHSSSHPLGSLIEDIRSFKARNRILTFQHIHREGNLCADILSRLWCFLEDDLVIFSAPPAEVSRMLEVDRRDVSFPRDFFFTVF</sequence>
<proteinExistence type="predicted"/>
<dbReference type="Gene3D" id="3.30.420.10">
    <property type="entry name" value="Ribonuclease H-like superfamily/Ribonuclease H"/>
    <property type="match status" value="1"/>
</dbReference>
<dbReference type="CDD" id="cd06222">
    <property type="entry name" value="RNase_H_like"/>
    <property type="match status" value="1"/>
</dbReference>
<comment type="caution">
    <text evidence="2">The sequence shown here is derived from an EMBL/GenBank/DDBJ whole genome shotgun (WGS) entry which is preliminary data.</text>
</comment>
<evidence type="ECO:0000259" key="1">
    <source>
        <dbReference type="Pfam" id="PF13456"/>
    </source>
</evidence>
<dbReference type="InterPro" id="IPR053151">
    <property type="entry name" value="RNase_H-like"/>
</dbReference>
<dbReference type="InterPro" id="IPR012337">
    <property type="entry name" value="RNaseH-like_sf"/>
</dbReference>
<dbReference type="InterPro" id="IPR002156">
    <property type="entry name" value="RNaseH_domain"/>
</dbReference>
<dbReference type="Pfam" id="PF13456">
    <property type="entry name" value="RVT_3"/>
    <property type="match status" value="1"/>
</dbReference>
<protein>
    <recommendedName>
        <fullName evidence="1">RNase H type-1 domain-containing protein</fullName>
    </recommendedName>
</protein>
<dbReference type="PANTHER" id="PTHR47723">
    <property type="entry name" value="OS05G0353850 PROTEIN"/>
    <property type="match status" value="1"/>
</dbReference>
<dbReference type="Proteomes" id="UP000436088">
    <property type="component" value="Unassembled WGS sequence"/>
</dbReference>
<dbReference type="EMBL" id="VEPZ02001286">
    <property type="protein sequence ID" value="KAE8682343.1"/>
    <property type="molecule type" value="Genomic_DNA"/>
</dbReference>
<dbReference type="PANTHER" id="PTHR47723:SF19">
    <property type="entry name" value="POLYNUCLEOTIDYL TRANSFERASE, RIBONUCLEASE H-LIKE SUPERFAMILY PROTEIN"/>
    <property type="match status" value="1"/>
</dbReference>
<dbReference type="InterPro" id="IPR044730">
    <property type="entry name" value="RNase_H-like_dom_plant"/>
</dbReference>